<feature type="region of interest" description="Disordered" evidence="1">
    <location>
        <begin position="1"/>
        <end position="23"/>
    </location>
</feature>
<gene>
    <name evidence="2" type="ORF">EYF80_010163</name>
</gene>
<protein>
    <submittedName>
        <fullName evidence="2">Uncharacterized protein</fullName>
    </submittedName>
</protein>
<evidence type="ECO:0000313" key="2">
    <source>
        <dbReference type="EMBL" id="TNN79581.1"/>
    </source>
</evidence>
<evidence type="ECO:0000256" key="1">
    <source>
        <dbReference type="SAM" id="MobiDB-lite"/>
    </source>
</evidence>
<accession>A0A4Z2IP25</accession>
<reference evidence="2 3" key="1">
    <citation type="submission" date="2019-03" db="EMBL/GenBank/DDBJ databases">
        <title>First draft genome of Liparis tanakae, snailfish: a comprehensive survey of snailfish specific genes.</title>
        <authorList>
            <person name="Kim W."/>
            <person name="Song I."/>
            <person name="Jeong J.-H."/>
            <person name="Kim D."/>
            <person name="Kim S."/>
            <person name="Ryu S."/>
            <person name="Song J.Y."/>
            <person name="Lee S.K."/>
        </authorList>
    </citation>
    <scope>NUCLEOTIDE SEQUENCE [LARGE SCALE GENOMIC DNA]</scope>
    <source>
        <tissue evidence="2">Muscle</tissue>
    </source>
</reference>
<sequence length="87" mass="9441">MEPSPTTRPSHHAPQPPRAPATTGVILSSACSDRGNVNSLEAEWEWCSDIKSRRQRSSSVVSPGRNALHKLIDGDVYISVDMLLGKS</sequence>
<dbReference type="Proteomes" id="UP000314294">
    <property type="component" value="Unassembled WGS sequence"/>
</dbReference>
<organism evidence="2 3">
    <name type="scientific">Liparis tanakae</name>
    <name type="common">Tanaka's snailfish</name>
    <dbReference type="NCBI Taxonomy" id="230148"/>
    <lineage>
        <taxon>Eukaryota</taxon>
        <taxon>Metazoa</taxon>
        <taxon>Chordata</taxon>
        <taxon>Craniata</taxon>
        <taxon>Vertebrata</taxon>
        <taxon>Euteleostomi</taxon>
        <taxon>Actinopterygii</taxon>
        <taxon>Neopterygii</taxon>
        <taxon>Teleostei</taxon>
        <taxon>Neoteleostei</taxon>
        <taxon>Acanthomorphata</taxon>
        <taxon>Eupercaria</taxon>
        <taxon>Perciformes</taxon>
        <taxon>Cottioidei</taxon>
        <taxon>Cottales</taxon>
        <taxon>Liparidae</taxon>
        <taxon>Liparis</taxon>
    </lineage>
</organism>
<dbReference type="EMBL" id="SRLO01000063">
    <property type="protein sequence ID" value="TNN79581.1"/>
    <property type="molecule type" value="Genomic_DNA"/>
</dbReference>
<comment type="caution">
    <text evidence="2">The sequence shown here is derived from an EMBL/GenBank/DDBJ whole genome shotgun (WGS) entry which is preliminary data.</text>
</comment>
<evidence type="ECO:0000313" key="3">
    <source>
        <dbReference type="Proteomes" id="UP000314294"/>
    </source>
</evidence>
<keyword evidence="3" id="KW-1185">Reference proteome</keyword>
<dbReference type="AlphaFoldDB" id="A0A4Z2IP25"/>
<name>A0A4Z2IP25_9TELE</name>
<proteinExistence type="predicted"/>